<evidence type="ECO:0000256" key="1">
    <source>
        <dbReference type="SAM" id="SignalP"/>
    </source>
</evidence>
<protein>
    <recommendedName>
        <fullName evidence="2">Kazal-like domain-containing protein</fullName>
    </recommendedName>
</protein>
<dbReference type="Gene3D" id="3.30.60.30">
    <property type="match status" value="1"/>
</dbReference>
<dbReference type="InterPro" id="IPR002350">
    <property type="entry name" value="Kazal_dom"/>
</dbReference>
<dbReference type="RefSeq" id="WP_108370390.1">
    <property type="nucleotide sequence ID" value="NZ_CP028811.1"/>
</dbReference>
<dbReference type="InterPro" id="IPR036058">
    <property type="entry name" value="Kazal_dom_sf"/>
</dbReference>
<keyword evidence="1" id="KW-0732">Signal</keyword>
<reference evidence="3 4" key="1">
    <citation type="submission" date="2018-04" db="EMBL/GenBank/DDBJ databases">
        <title>Genome sequencing of Flavobacterium sp. HYN0048.</title>
        <authorList>
            <person name="Yi H."/>
            <person name="Baek C."/>
        </authorList>
    </citation>
    <scope>NUCLEOTIDE SEQUENCE [LARGE SCALE GENOMIC DNA]</scope>
    <source>
        <strain evidence="3 4">HYN0048</strain>
    </source>
</reference>
<accession>A0A2S0RDQ4</accession>
<gene>
    <name evidence="3" type="ORF">HYN48_06795</name>
</gene>
<dbReference type="PROSITE" id="PS51257">
    <property type="entry name" value="PROKAR_LIPOPROTEIN"/>
    <property type="match status" value="1"/>
</dbReference>
<evidence type="ECO:0000259" key="2">
    <source>
        <dbReference type="PROSITE" id="PS51465"/>
    </source>
</evidence>
<dbReference type="PROSITE" id="PS51465">
    <property type="entry name" value="KAZAL_2"/>
    <property type="match status" value="1"/>
</dbReference>
<organism evidence="3 4">
    <name type="scientific">Flavobacterium magnum</name>
    <dbReference type="NCBI Taxonomy" id="2162713"/>
    <lineage>
        <taxon>Bacteria</taxon>
        <taxon>Pseudomonadati</taxon>
        <taxon>Bacteroidota</taxon>
        <taxon>Flavobacteriia</taxon>
        <taxon>Flavobacteriales</taxon>
        <taxon>Flavobacteriaceae</taxon>
        <taxon>Flavobacterium</taxon>
    </lineage>
</organism>
<feature type="signal peptide" evidence="1">
    <location>
        <begin position="1"/>
        <end position="22"/>
    </location>
</feature>
<dbReference type="KEGG" id="fmg:HYN48_06795"/>
<dbReference type="SUPFAM" id="SSF100895">
    <property type="entry name" value="Kazal-type serine protease inhibitors"/>
    <property type="match status" value="1"/>
</dbReference>
<dbReference type="EMBL" id="CP028811">
    <property type="protein sequence ID" value="AWA29806.1"/>
    <property type="molecule type" value="Genomic_DNA"/>
</dbReference>
<keyword evidence="4" id="KW-1185">Reference proteome</keyword>
<dbReference type="CDD" id="cd00104">
    <property type="entry name" value="KAZAL_FS"/>
    <property type="match status" value="1"/>
</dbReference>
<evidence type="ECO:0000313" key="4">
    <source>
        <dbReference type="Proteomes" id="UP000244193"/>
    </source>
</evidence>
<dbReference type="AlphaFoldDB" id="A0A2S0RDQ4"/>
<evidence type="ECO:0000313" key="3">
    <source>
        <dbReference type="EMBL" id="AWA29806.1"/>
    </source>
</evidence>
<dbReference type="Proteomes" id="UP000244193">
    <property type="component" value="Chromosome"/>
</dbReference>
<dbReference type="OrthoDB" id="1199198at2"/>
<sequence length="348" mass="38387">MKKIKLLFLFLSMAALTLSSCADENPVNNTANTDASISLRTTLRQIKKTIGTAGRDGSGDQATCFNFVYPITLSYNNGTVIEVNSYDGLIALLEAETENFYLEGIQFPFQVQEEMTITTINNEDEFMALVQSCGFDTIDEEIYVFDCYDIVYPFSVINQDQQVIVINNESELYSLFANPSTNGDDYIVDFVYPISLTGNGQTYQVNNLYELFDLFEDCEGDTSCICPANFDPVCVSDGEGGIITFGNQCLAECAGYTEADFMDCGIVSPENFGALLGTCFQMSYPLQVAYQGALVTVNNDGELLQYYDASVQELPDFHYPVQVIDTPVSSISIAGAAQFSQFINTHCN</sequence>
<feature type="domain" description="Kazal-like" evidence="2">
    <location>
        <begin position="212"/>
        <end position="266"/>
    </location>
</feature>
<name>A0A2S0RDQ4_9FLAO</name>
<proteinExistence type="predicted"/>
<feature type="chain" id="PRO_5015540868" description="Kazal-like domain-containing protein" evidence="1">
    <location>
        <begin position="23"/>
        <end position="348"/>
    </location>
</feature>